<dbReference type="AlphaFoldDB" id="A0A418B858"/>
<name>A0A418B858_9STRA</name>
<dbReference type="Gene3D" id="3.40.50.150">
    <property type="entry name" value="Vaccinia Virus protein VP39"/>
    <property type="match status" value="1"/>
</dbReference>
<organism evidence="1 2">
    <name type="scientific">Aphanomyces invadans</name>
    <dbReference type="NCBI Taxonomy" id="157072"/>
    <lineage>
        <taxon>Eukaryota</taxon>
        <taxon>Sar</taxon>
        <taxon>Stramenopiles</taxon>
        <taxon>Oomycota</taxon>
        <taxon>Saprolegniomycetes</taxon>
        <taxon>Saprolegniales</taxon>
        <taxon>Verrucalvaceae</taxon>
        <taxon>Aphanomyces</taxon>
    </lineage>
</organism>
<proteinExistence type="predicted"/>
<dbReference type="InterPro" id="IPR029063">
    <property type="entry name" value="SAM-dependent_MTases_sf"/>
</dbReference>
<dbReference type="Proteomes" id="UP000285060">
    <property type="component" value="Unassembled WGS sequence"/>
</dbReference>
<evidence type="ECO:0000313" key="2">
    <source>
        <dbReference type="Proteomes" id="UP000285060"/>
    </source>
</evidence>
<dbReference type="SUPFAM" id="SSF53335">
    <property type="entry name" value="S-adenosyl-L-methionine-dependent methyltransferases"/>
    <property type="match status" value="1"/>
</dbReference>
<reference evidence="1 2" key="1">
    <citation type="submission" date="2018-08" db="EMBL/GenBank/DDBJ databases">
        <title>Aphanomyces genome sequencing and annotation.</title>
        <authorList>
            <person name="Minardi D."/>
            <person name="Oidtmann B."/>
            <person name="Van Der Giezen M."/>
            <person name="Studholme D.J."/>
        </authorList>
    </citation>
    <scope>NUCLEOTIDE SEQUENCE [LARGE SCALE GENOMIC DNA]</scope>
    <source>
        <strain evidence="1 2">NJM0002</strain>
    </source>
</reference>
<keyword evidence="2" id="KW-1185">Reference proteome</keyword>
<comment type="caution">
    <text evidence="1">The sequence shown here is derived from an EMBL/GenBank/DDBJ whole genome shotgun (WGS) entry which is preliminary data.</text>
</comment>
<sequence>MEQSSSSNAAIVEGDAWSDDDQDVLTVGVSNLSLVDSSSVDKDDSMEEFFNLLYKDFPMQVAKQISRVHFPSSTLAILLIAITRTSAARTDTCRLRSCMARSISATSAQSSPRFSGRPVFAAALLHDFDECVGYEILEGLAHVAMDVAAIWHREKKDANLPPLKKRTRIVIHHDDATAVGDWPSADFIFCNSTCFDERLMRAVSKHAIAAVKAGGVVVTATKPLILETQDAVAAVALVSTCKMQESWGPATLYIYKRS</sequence>
<evidence type="ECO:0000313" key="1">
    <source>
        <dbReference type="EMBL" id="RHY34370.1"/>
    </source>
</evidence>
<dbReference type="VEuPathDB" id="FungiDB:H310_13214"/>
<dbReference type="EMBL" id="QUSY01000032">
    <property type="protein sequence ID" value="RHY34370.1"/>
    <property type="molecule type" value="Genomic_DNA"/>
</dbReference>
<protein>
    <recommendedName>
        <fullName evidence="3">Histone H3-K79 methyltransferase</fullName>
    </recommendedName>
</protein>
<evidence type="ECO:0008006" key="3">
    <source>
        <dbReference type="Google" id="ProtNLM"/>
    </source>
</evidence>
<accession>A0A418B858</accession>
<gene>
    <name evidence="1" type="ORF">DYB32_000983</name>
</gene>